<dbReference type="GO" id="GO:0000286">
    <property type="term" value="F:alanine dehydrogenase activity"/>
    <property type="evidence" value="ECO:0007669"/>
    <property type="project" value="UniProtKB-EC"/>
</dbReference>
<gene>
    <name evidence="6" type="ORF">ETU09_05500</name>
</gene>
<keyword evidence="3" id="KW-0560">Oxidoreductase</keyword>
<dbReference type="SMART" id="SM01003">
    <property type="entry name" value="AlaDh_PNT_N"/>
    <property type="match status" value="1"/>
</dbReference>
<dbReference type="Proteomes" id="UP000319499">
    <property type="component" value="Unassembled WGS sequence"/>
</dbReference>
<dbReference type="GO" id="GO:0005886">
    <property type="term" value="C:plasma membrane"/>
    <property type="evidence" value="ECO:0007669"/>
    <property type="project" value="TreeGrafter"/>
</dbReference>
<dbReference type="Gene3D" id="3.40.50.720">
    <property type="entry name" value="NAD(P)-binding Rossmann-like Domain"/>
    <property type="match status" value="2"/>
</dbReference>
<dbReference type="SUPFAM" id="SSF51735">
    <property type="entry name" value="NAD(P)-binding Rossmann-fold domains"/>
    <property type="match status" value="1"/>
</dbReference>
<dbReference type="InterPro" id="IPR007886">
    <property type="entry name" value="AlaDH/PNT_N"/>
</dbReference>
<feature type="domain" description="Alanine dehydrogenase/pyridine nucleotide transhydrogenase NAD(H)-binding" evidence="4">
    <location>
        <begin position="176"/>
        <end position="323"/>
    </location>
</feature>
<evidence type="ECO:0000259" key="4">
    <source>
        <dbReference type="SMART" id="SM01002"/>
    </source>
</evidence>
<name>A0A563DEY7_9FLAO</name>
<evidence type="ECO:0000313" key="6">
    <source>
        <dbReference type="EMBL" id="TWP28770.1"/>
    </source>
</evidence>
<dbReference type="EC" id="1.4.1.1" evidence="2"/>
<dbReference type="RefSeq" id="WP_146292407.1">
    <property type="nucleotide sequence ID" value="NZ_SELH01000017.1"/>
</dbReference>
<dbReference type="CDD" id="cd05305">
    <property type="entry name" value="L-AlaDH"/>
    <property type="match status" value="1"/>
</dbReference>
<evidence type="ECO:0000256" key="1">
    <source>
        <dbReference type="ARBA" id="ARBA00005689"/>
    </source>
</evidence>
<comment type="caution">
    <text evidence="6">The sequence shown here is derived from an EMBL/GenBank/DDBJ whole genome shotgun (WGS) entry which is preliminary data.</text>
</comment>
<organism evidence="6 7">
    <name type="scientific">Apibacter muscae</name>
    <dbReference type="NCBI Taxonomy" id="2509004"/>
    <lineage>
        <taxon>Bacteria</taxon>
        <taxon>Pseudomonadati</taxon>
        <taxon>Bacteroidota</taxon>
        <taxon>Flavobacteriia</taxon>
        <taxon>Flavobacteriales</taxon>
        <taxon>Weeksellaceae</taxon>
        <taxon>Apibacter</taxon>
    </lineage>
</organism>
<protein>
    <recommendedName>
        <fullName evidence="2">alanine dehydrogenase</fullName>
        <ecNumber evidence="2">1.4.1.1</ecNumber>
    </recommendedName>
</protein>
<dbReference type="Pfam" id="PF01262">
    <property type="entry name" value="AlaDh_PNT_C"/>
    <property type="match status" value="1"/>
</dbReference>
<evidence type="ECO:0000256" key="3">
    <source>
        <dbReference type="ARBA" id="ARBA00023002"/>
    </source>
</evidence>
<dbReference type="InterPro" id="IPR008141">
    <property type="entry name" value="Ala_DH"/>
</dbReference>
<sequence>MGIYSPFTANELIPQEEKIEVVKKGGKISIGIPKDDEVYENRIALTPDAVSTLTCNGIEVIIEQGAGEGAHFTDIQYSNAGAKVSQNPKEVFSQPIILKTAPPTLEQIDLLQVNSYLISSVQINTQTKEFFEKLSSKKITALGFEYIKDNHNEFPIVRILGEIAGMASILIAAELLSSTANGNGLLLGGIAGVRPTNVVIIGAGNVGINAARSALGLGATIKIFDNSIKRLRRCQEILGTKIYTSTLDPKELRKALLRCDVVIGCLRGENRSPIIVTESMVKQMKSGAVIIDVCIDNGGIFETSQIKKTNGQSYTEHDVTHYCNPNITTKYARTTSKALSNFFLSYFLDLTNQGGFETIFTKNRGLCKGIYMYKGRITNQQISQWFALPYQDINLLITEL</sequence>
<evidence type="ECO:0000313" key="7">
    <source>
        <dbReference type="Proteomes" id="UP000319499"/>
    </source>
</evidence>
<dbReference type="Pfam" id="PF05222">
    <property type="entry name" value="AlaDh_PNT_N"/>
    <property type="match status" value="1"/>
</dbReference>
<reference evidence="6 7" key="1">
    <citation type="submission" date="2019-02" db="EMBL/GenBank/DDBJ databases">
        <title>Apibacter muscae sp. nov.: a novel member of the house fly microbiota.</title>
        <authorList>
            <person name="Park R."/>
        </authorList>
    </citation>
    <scope>NUCLEOTIDE SEQUENCE [LARGE SCALE GENOMIC DNA]</scope>
    <source>
        <strain evidence="6 7">AL1</strain>
    </source>
</reference>
<dbReference type="PANTHER" id="PTHR42795">
    <property type="entry name" value="ALANINE DEHYDROGENASE"/>
    <property type="match status" value="1"/>
</dbReference>
<dbReference type="PANTHER" id="PTHR42795:SF1">
    <property type="entry name" value="ALANINE DEHYDROGENASE"/>
    <property type="match status" value="1"/>
</dbReference>
<dbReference type="SUPFAM" id="SSF52283">
    <property type="entry name" value="Formate/glycerate dehydrogenase catalytic domain-like"/>
    <property type="match status" value="1"/>
</dbReference>
<evidence type="ECO:0000259" key="5">
    <source>
        <dbReference type="SMART" id="SM01003"/>
    </source>
</evidence>
<proteinExistence type="inferred from homology"/>
<accession>A0A563DEY7</accession>
<dbReference type="AlphaFoldDB" id="A0A563DEY7"/>
<dbReference type="EMBL" id="SELH01000017">
    <property type="protein sequence ID" value="TWP28770.1"/>
    <property type="molecule type" value="Genomic_DNA"/>
</dbReference>
<keyword evidence="7" id="KW-1185">Reference proteome</keyword>
<dbReference type="OrthoDB" id="9804592at2"/>
<comment type="similarity">
    <text evidence="1">Belongs to the AlaDH/PNT family.</text>
</comment>
<dbReference type="InterPro" id="IPR007698">
    <property type="entry name" value="AlaDH/PNT_NAD(H)-bd"/>
</dbReference>
<feature type="domain" description="Alanine dehydrogenase/pyridine nucleotide transhydrogenase N-terminal" evidence="5">
    <location>
        <begin position="31"/>
        <end position="164"/>
    </location>
</feature>
<dbReference type="SMART" id="SM01002">
    <property type="entry name" value="AlaDh_PNT_C"/>
    <property type="match status" value="1"/>
</dbReference>
<dbReference type="GO" id="GO:0042853">
    <property type="term" value="P:L-alanine catabolic process"/>
    <property type="evidence" value="ECO:0007669"/>
    <property type="project" value="InterPro"/>
</dbReference>
<dbReference type="InterPro" id="IPR036291">
    <property type="entry name" value="NAD(P)-bd_dom_sf"/>
</dbReference>
<evidence type="ECO:0000256" key="2">
    <source>
        <dbReference type="ARBA" id="ARBA00012897"/>
    </source>
</evidence>